<dbReference type="Pfam" id="PF13506">
    <property type="entry name" value="Glyco_transf_21"/>
    <property type="match status" value="1"/>
</dbReference>
<dbReference type="InterPro" id="IPR025993">
    <property type="entry name" value="Ceramide_glucosylTrfase"/>
</dbReference>
<organism evidence="10 11">
    <name type="scientific">Burkholderia reimsis</name>
    <dbReference type="NCBI Taxonomy" id="2234132"/>
    <lineage>
        <taxon>Bacteria</taxon>
        <taxon>Pseudomonadati</taxon>
        <taxon>Pseudomonadota</taxon>
        <taxon>Betaproteobacteria</taxon>
        <taxon>Burkholderiales</taxon>
        <taxon>Burkholderiaceae</taxon>
        <taxon>Burkholderia</taxon>
    </lineage>
</organism>
<evidence type="ECO:0000256" key="8">
    <source>
        <dbReference type="ARBA" id="ARBA00023136"/>
    </source>
</evidence>
<evidence type="ECO:0000256" key="6">
    <source>
        <dbReference type="ARBA" id="ARBA00022692"/>
    </source>
</evidence>
<reference evidence="10 11" key="1">
    <citation type="submission" date="2018-06" db="EMBL/GenBank/DDBJ databases">
        <title>Draft genome sequence of Burkholderia reimsis strain BE51 isolated from a French agricultural soil.</title>
        <authorList>
            <person name="Esmaeel Q."/>
        </authorList>
    </citation>
    <scope>NUCLEOTIDE SEQUENCE [LARGE SCALE GENOMIC DNA]</scope>
    <source>
        <strain evidence="10 11">BE51</strain>
    </source>
</reference>
<keyword evidence="4" id="KW-0328">Glycosyltransferase</keyword>
<keyword evidence="6 9" id="KW-0812">Transmembrane</keyword>
<evidence type="ECO:0000256" key="2">
    <source>
        <dbReference type="ARBA" id="ARBA00004760"/>
    </source>
</evidence>
<evidence type="ECO:0000256" key="5">
    <source>
        <dbReference type="ARBA" id="ARBA00022679"/>
    </source>
</evidence>
<gene>
    <name evidence="10" type="ORF">DPV79_40840</name>
</gene>
<proteinExistence type="predicted"/>
<comment type="pathway">
    <text evidence="2">Lipid metabolism; sphingolipid metabolism.</text>
</comment>
<dbReference type="PANTHER" id="PTHR12726:SF0">
    <property type="entry name" value="CERAMIDE GLUCOSYLTRANSFERASE"/>
    <property type="match status" value="1"/>
</dbReference>
<dbReference type="Proteomes" id="UP000252458">
    <property type="component" value="Unassembled WGS sequence"/>
</dbReference>
<dbReference type="EMBL" id="QMFZ01000082">
    <property type="protein sequence ID" value="RBB31554.1"/>
    <property type="molecule type" value="Genomic_DNA"/>
</dbReference>
<dbReference type="GO" id="GO:0008120">
    <property type="term" value="F:ceramide glucosyltransferase activity"/>
    <property type="evidence" value="ECO:0007669"/>
    <property type="project" value="TreeGrafter"/>
</dbReference>
<comment type="pathway">
    <text evidence="3">Sphingolipid metabolism.</text>
</comment>
<sequence>MDVRILWTAGIWLMVSLCCLTSLYALVAALAMPRLRSQTKIRAITYKNAPSSVSILKPLCGDEPRLFENLATFCEQDHPRFQIIFGVASAHDAAVKVVHRLQNAYPNLHIDLIVDSRIHGTNRKVSNLINMISHARHDILVLADSDIAVSRDYLRVVTAPVIDCTRQVGVSTCLYQARGIAGLWSRVGAMFINEWFAPSVRVAHTVGSRSFGFGATLAFHKLTLARIGGFEALKDCLADDFMLAKSARDQGLNTVLSPFLVTTDVIEWTLRDLWKRETRWLRTIRSVNPGGFAFLFVTFTTPWLILSLCLLETACLHPVTLVSPSHTAEMVLATNTVIGTMARLLVHARGCHGWRDFIFDLPLIPLRDIALLFQWIGASVGAHVHWRGRRVPISN</sequence>
<evidence type="ECO:0000256" key="9">
    <source>
        <dbReference type="SAM" id="Phobius"/>
    </source>
</evidence>
<comment type="subcellular location">
    <subcellularLocation>
        <location evidence="1">Membrane</location>
        <topology evidence="1">Multi-pass membrane protein</topology>
    </subcellularLocation>
</comment>
<dbReference type="SUPFAM" id="SSF53448">
    <property type="entry name" value="Nucleotide-diphospho-sugar transferases"/>
    <property type="match status" value="1"/>
</dbReference>
<evidence type="ECO:0000313" key="11">
    <source>
        <dbReference type="Proteomes" id="UP000252458"/>
    </source>
</evidence>
<keyword evidence="5 10" id="KW-0808">Transferase</keyword>
<dbReference type="AlphaFoldDB" id="A0A365QG89"/>
<evidence type="ECO:0000256" key="3">
    <source>
        <dbReference type="ARBA" id="ARBA00004991"/>
    </source>
</evidence>
<dbReference type="PANTHER" id="PTHR12726">
    <property type="entry name" value="CERAMIDE GLUCOSYLTRANSFERASE"/>
    <property type="match status" value="1"/>
</dbReference>
<keyword evidence="8 9" id="KW-0472">Membrane</keyword>
<feature type="transmembrane region" description="Helical" evidence="9">
    <location>
        <begin position="286"/>
        <end position="306"/>
    </location>
</feature>
<evidence type="ECO:0000256" key="1">
    <source>
        <dbReference type="ARBA" id="ARBA00004141"/>
    </source>
</evidence>
<dbReference type="CDD" id="cd02520">
    <property type="entry name" value="Glucosylceramide_synthase"/>
    <property type="match status" value="1"/>
</dbReference>
<evidence type="ECO:0000256" key="4">
    <source>
        <dbReference type="ARBA" id="ARBA00022676"/>
    </source>
</evidence>
<comment type="caution">
    <text evidence="10">The sequence shown here is derived from an EMBL/GenBank/DDBJ whole genome shotgun (WGS) entry which is preliminary data.</text>
</comment>
<accession>A0A365QG89</accession>
<dbReference type="InterPro" id="IPR017835">
    <property type="entry name" value="Hopen-assoc_HpnI"/>
</dbReference>
<feature type="transmembrane region" description="Helical" evidence="9">
    <location>
        <begin position="6"/>
        <end position="32"/>
    </location>
</feature>
<keyword evidence="7 9" id="KW-1133">Transmembrane helix</keyword>
<protein>
    <submittedName>
        <fullName evidence="10">Glycosyl transferase</fullName>
    </submittedName>
</protein>
<name>A0A365QG89_9BURK</name>
<dbReference type="GO" id="GO:0006679">
    <property type="term" value="P:glucosylceramide biosynthetic process"/>
    <property type="evidence" value="ECO:0007669"/>
    <property type="project" value="TreeGrafter"/>
</dbReference>
<dbReference type="GO" id="GO:0016020">
    <property type="term" value="C:membrane"/>
    <property type="evidence" value="ECO:0007669"/>
    <property type="project" value="UniProtKB-SubCell"/>
</dbReference>
<keyword evidence="11" id="KW-1185">Reference proteome</keyword>
<evidence type="ECO:0000313" key="10">
    <source>
        <dbReference type="EMBL" id="RBB31554.1"/>
    </source>
</evidence>
<evidence type="ECO:0000256" key="7">
    <source>
        <dbReference type="ARBA" id="ARBA00022989"/>
    </source>
</evidence>
<dbReference type="InterPro" id="IPR029044">
    <property type="entry name" value="Nucleotide-diphossugar_trans"/>
</dbReference>
<dbReference type="Gene3D" id="3.90.550.10">
    <property type="entry name" value="Spore Coat Polysaccharide Biosynthesis Protein SpsA, Chain A"/>
    <property type="match status" value="1"/>
</dbReference>
<dbReference type="NCBIfam" id="TIGR03472">
    <property type="entry name" value="HpnI"/>
    <property type="match status" value="1"/>
</dbReference>